<reference evidence="5" key="1">
    <citation type="submission" date="2010-02" db="EMBL/GenBank/DDBJ databases">
        <title>Complete sequence of chromosome of Natrialba magadii ATCC 43099.</title>
        <authorList>
            <consortium name="US DOE Joint Genome Institute"/>
            <person name="Lucas S."/>
            <person name="Copeland A."/>
            <person name="Lapidus A."/>
            <person name="Cheng J.-F."/>
            <person name="Bruce D."/>
            <person name="Goodwin L."/>
            <person name="Pitluck S."/>
            <person name="Davenport K."/>
            <person name="Saunders E."/>
            <person name="Detter J.C."/>
            <person name="Han C."/>
            <person name="Tapia R."/>
            <person name="Land M."/>
            <person name="Hauser L."/>
            <person name="Kyrpides N."/>
            <person name="Mikhailova N."/>
            <person name="De Castro R.E."/>
            <person name="Maupin-Furlow J.A."/>
            <person name="Woyke T."/>
        </authorList>
    </citation>
    <scope>NUCLEOTIDE SEQUENCE [LARGE SCALE GENOMIC DNA]</scope>
    <source>
        <strain evidence="5">ATCC 43099 / DSM 3394 / CCM 3739 / CIP 104546 / IAM 13178 / JCM 8861 / NBRC 102185 / NCIMB 2190 / MS3</strain>
    </source>
</reference>
<keyword evidence="2" id="KW-0472">Membrane</keyword>
<proteinExistence type="predicted"/>
<organism evidence="3 5">
    <name type="scientific">Natrialba magadii (strain ATCC 43099 / DSM 3394 / CCM 3739 / CIP 104546 / IAM 13178 / JCM 8861 / NBRC 102185 / NCIMB 2190 / MS3)</name>
    <name type="common">Natronobacterium magadii</name>
    <dbReference type="NCBI Taxonomy" id="547559"/>
    <lineage>
        <taxon>Archaea</taxon>
        <taxon>Methanobacteriati</taxon>
        <taxon>Methanobacteriota</taxon>
        <taxon>Stenosarchaea group</taxon>
        <taxon>Halobacteria</taxon>
        <taxon>Halobacteriales</taxon>
        <taxon>Natrialbaceae</taxon>
        <taxon>Natrialba</taxon>
    </lineage>
</organism>
<dbReference type="OrthoDB" id="148042at2157"/>
<evidence type="ECO:0000313" key="5">
    <source>
        <dbReference type="Proteomes" id="UP000001879"/>
    </source>
</evidence>
<dbReference type="eggNOG" id="arCOG07560">
    <property type="taxonomic scope" value="Archaea"/>
</dbReference>
<keyword evidence="2" id="KW-0812">Transmembrane</keyword>
<sequence length="1181" mass="127081">MDGDHRGVGGDRAASPVLGIVLLFAMVGIGALLLFTAGSIMLDGLGSEVDREKVHLCMDETDHRLGTVASTGYEQSLALDDPDCQPSVVSDGSISITWYNSTDGKKPPWDNSSRTATEDLGALEFELEDRTLAHQGGAIWEVSESSVRTEKSPEIGFTEDGLLELGFMQVHQSETIGSEGVLRHDFESESEAATNLTTAVEEANEDVAIKIESEYAEGWKDHLGSEEEYADQFHEFDVNVESTSNPNEVVMTIEEIDTAPEEPYFLVEEDHGLWDQGGNEPLPSHILDHGDFFHVNTTLMNYGNESGHVNATLMIRDESGTGVESREITSDDEIEPGEYISTANHSEWNWDGAGANHFFKTGNPSDAIGVEPGEEYEYNVETAPGGATLNDPGQFIIEDDPPEVTITNVEDPVGQGETLTVHANVEKRGYGDDQLVWLSGFDGTIVDTTEVDSEGSGMESVELEWGSVDLPTDSTDTEIAVGTESNSDTEKVDVYPSLNITDIDVLDDPVEEDGSVTVEAIIESIGDEAETDVFIGGDEAGSQSVTVPDTGTKAVELEYDVGERTDRITVRTDSFEAEDDEMEEVVVVKRDGPECDAVDYEGSGSEHDPYQISNVDQLQCINDQGLDEHYELVDNIDAHGTEYWNPAVSHSETVYPESREFGLGDRFELSNTPVVERSVEVDAGTLNSDPEFELIDAEAGVVEIREDSGRGDNWRQLEVSYQESTESGEPRGFEPIGQDGNPYAANGDQGNSSGSFDGHFNGSGHLIEGLSIDRPDERFVGLFGATGHTTNADPVGSGSTIENVRLADVNIHGQQHVGALVGQAGGEVIQSRSEGVVRGEEQLVGGLIGDGAHASLDNELVAEGTVIGGPNTDYRNGEGIGGLIGRSTFQTEVSVGYTQNMTVIADDGNSVGSPPDRSHAGGLIGTSSYRDSTFDQMYTITNADGFDGATGAIVGTILGAQGESTTGDTFTESVYWQNSEDPYGVNDVDWNAPSPTLNWNGRSEDDMKGNDVNQGGRMGNLNFEEEGGPWVAVPDDYPRFDWELEAEGIFEVDIDNVENVTAGNSTTIDATVTSRDTDLDEDDVPQIITLTDTDGQVVDTKEVVESDLNEDGETEVELEWQTSLNDDGSGEVTVRSEDRADSAPIEIEPGDEIDWTGDADGSLDDIGDSTIEIDVDAVEVG</sequence>
<dbReference type="EMBL" id="CP001932">
    <property type="protein sequence ID" value="ADD05123.1"/>
    <property type="molecule type" value="Genomic_DNA"/>
</dbReference>
<reference evidence="3 5" key="2">
    <citation type="journal article" date="2012" name="BMC Genomics">
        <title>A comparative genomics perspective on the genetic content of the alkaliphilic haloarchaeon Natrialba magadii ATCC 43099T.</title>
        <authorList>
            <person name="Siddaramappa S."/>
            <person name="Challacombe J.F."/>
            <person name="Decastro R.E."/>
            <person name="Pfeiffer F."/>
            <person name="Sastre D.E."/>
            <person name="Gimenez M.I."/>
            <person name="Paggi R.A."/>
            <person name="Detter J.C."/>
            <person name="Davenport K.W."/>
            <person name="Goodwin L.A."/>
            <person name="Kyrpides N."/>
            <person name="Tapia R."/>
            <person name="Pitluck S."/>
            <person name="Lucas S."/>
            <person name="Woyke T."/>
            <person name="Maupin-Furlow J.A."/>
        </authorList>
    </citation>
    <scope>NUCLEOTIDE SEQUENCE [LARGE SCALE GENOMIC DNA]</scope>
    <source>
        <strain evidence="3">ATCC 43099</strain>
        <strain evidence="5">ATCC 43099 / DSM 3394 / CCM 3739 / CIP 104546 / IAM 13178 / JCM 8861 / NBRC 102185 / NCIMB 2190 / MS3</strain>
    </source>
</reference>
<feature type="compositionally biased region" description="Acidic residues" evidence="1">
    <location>
        <begin position="1148"/>
        <end position="1168"/>
    </location>
</feature>
<keyword evidence="5" id="KW-1185">Reference proteome</keyword>
<evidence type="ECO:0000313" key="6">
    <source>
        <dbReference type="Proteomes" id="UP000011543"/>
    </source>
</evidence>
<reference evidence="3" key="4">
    <citation type="submission" date="2016-09" db="EMBL/GenBank/DDBJ databases">
        <authorList>
            <person name="Pfeiffer F."/>
        </authorList>
    </citation>
    <scope>NUCLEOTIDE SEQUENCE</scope>
    <source>
        <strain evidence="3">ATCC 43099</strain>
    </source>
</reference>
<dbReference type="Proteomes" id="UP000011543">
    <property type="component" value="Unassembled WGS sequence"/>
</dbReference>
<gene>
    <name evidence="3" type="ordered locus">Nmag_1547</name>
    <name evidence="4" type="ORF">C500_20266</name>
</gene>
<feature type="region of interest" description="Disordered" evidence="1">
    <location>
        <begin position="721"/>
        <end position="751"/>
    </location>
</feature>
<name>D3STV6_NATMM</name>
<dbReference type="PATRIC" id="fig|547559.17.peg.4000"/>
<dbReference type="EMBL" id="AOHS01000063">
    <property type="protein sequence ID" value="ELY23161.1"/>
    <property type="molecule type" value="Genomic_DNA"/>
</dbReference>
<reference evidence="4 6" key="3">
    <citation type="journal article" date="2014" name="PLoS Genet.">
        <title>Phylogenetically driven sequencing of extremely halophilic archaea reveals strategies for static and dynamic osmo-response.</title>
        <authorList>
            <person name="Becker E.A."/>
            <person name="Seitzer P.M."/>
            <person name="Tritt A."/>
            <person name="Larsen D."/>
            <person name="Krusor M."/>
            <person name="Yao A.I."/>
            <person name="Wu D."/>
            <person name="Madern D."/>
            <person name="Eisen J.A."/>
            <person name="Darling A.E."/>
            <person name="Facciotti M.T."/>
        </authorList>
    </citation>
    <scope>NUCLEOTIDE SEQUENCE [LARGE SCALE GENOMIC DNA]</scope>
    <source>
        <strain evidence="6">ATCC 43099 / DSM 3394 / CCM 3739 / CIP 104546 / IAM 13178 / JCM 8861 / NBRC 102185 / NCIMB 2190 / MS3</strain>
        <strain evidence="4">MS-3</strain>
    </source>
</reference>
<evidence type="ECO:0000313" key="3">
    <source>
        <dbReference type="EMBL" id="ADD05123.1"/>
    </source>
</evidence>
<dbReference type="AlphaFoldDB" id="D3STV6"/>
<keyword evidence="2" id="KW-1133">Transmembrane helix</keyword>
<evidence type="ECO:0000256" key="1">
    <source>
        <dbReference type="SAM" id="MobiDB-lite"/>
    </source>
</evidence>
<dbReference type="eggNOG" id="arCOG02911">
    <property type="taxonomic scope" value="Archaea"/>
</dbReference>
<dbReference type="InterPro" id="IPR055713">
    <property type="entry name" value="DUF7289"/>
</dbReference>
<dbReference type="Gene3D" id="2.160.20.110">
    <property type="match status" value="1"/>
</dbReference>
<accession>D3STV6</accession>
<dbReference type="Pfam" id="PF23960">
    <property type="entry name" value="DUF7289"/>
    <property type="match status" value="1"/>
</dbReference>
<evidence type="ECO:0000313" key="4">
    <source>
        <dbReference type="EMBL" id="ELY23161.1"/>
    </source>
</evidence>
<dbReference type="Proteomes" id="UP000001879">
    <property type="component" value="Chromosome"/>
</dbReference>
<protein>
    <submittedName>
        <fullName evidence="3">Uncharacterized protein</fullName>
    </submittedName>
</protein>
<dbReference type="STRING" id="547559.Nmag_1547"/>
<dbReference type="HOGENOM" id="CLU_272945_0_0_2"/>
<dbReference type="KEGG" id="nmg:Nmag_1547"/>
<dbReference type="PaxDb" id="547559-Nmag_1547"/>
<feature type="region of interest" description="Disordered" evidence="1">
    <location>
        <begin position="1127"/>
        <end position="1168"/>
    </location>
</feature>
<feature type="transmembrane region" description="Helical" evidence="2">
    <location>
        <begin position="20"/>
        <end position="42"/>
    </location>
</feature>
<evidence type="ECO:0000256" key="2">
    <source>
        <dbReference type="SAM" id="Phobius"/>
    </source>
</evidence>